<comment type="caution">
    <text evidence="1">The sequence shown here is derived from an EMBL/GenBank/DDBJ whole genome shotgun (WGS) entry which is preliminary data.</text>
</comment>
<dbReference type="EMBL" id="ACIP02000001">
    <property type="protein sequence ID" value="EEP28751.1"/>
    <property type="molecule type" value="Genomic_DNA"/>
</dbReference>
<evidence type="ECO:0000313" key="2">
    <source>
        <dbReference type="Proteomes" id="UP000003494"/>
    </source>
</evidence>
<proteinExistence type="predicted"/>
<dbReference type="STRING" id="626523.GCWU000342_00092"/>
<sequence>MFPYISFLCSCYATGCIIFEIKALANILSAIHSSFFIHF</sequence>
<dbReference type="Proteomes" id="UP000003494">
    <property type="component" value="Unassembled WGS sequence"/>
</dbReference>
<reference evidence="1" key="1">
    <citation type="submission" date="2009-04" db="EMBL/GenBank/DDBJ databases">
        <authorList>
            <person name="Weinstock G."/>
            <person name="Sodergren E."/>
            <person name="Clifton S."/>
            <person name="Fulton L."/>
            <person name="Fulton B."/>
            <person name="Courtney L."/>
            <person name="Fronick C."/>
            <person name="Harrison M."/>
            <person name="Strong C."/>
            <person name="Farmer C."/>
            <person name="Delahaunty K."/>
            <person name="Markovic C."/>
            <person name="Hall O."/>
            <person name="Minx P."/>
            <person name="Tomlinson C."/>
            <person name="Mitreva M."/>
            <person name="Nelson J."/>
            <person name="Hou S."/>
            <person name="Wollam A."/>
            <person name="Pepin K.H."/>
            <person name="Johnson M."/>
            <person name="Bhonagiri V."/>
            <person name="Nash W.E."/>
            <person name="Warren W."/>
            <person name="Chinwalla A."/>
            <person name="Mardis E.R."/>
            <person name="Wilson R.K."/>
        </authorList>
    </citation>
    <scope>NUCLEOTIDE SEQUENCE [LARGE SCALE GENOMIC DNA]</scope>
    <source>
        <strain evidence="1">DSM 14600</strain>
    </source>
</reference>
<dbReference type="AlphaFoldDB" id="C4G7Y0"/>
<name>C4G7Y0_9FIRM</name>
<accession>C4G7Y0</accession>
<evidence type="ECO:0000313" key="1">
    <source>
        <dbReference type="EMBL" id="EEP28751.1"/>
    </source>
</evidence>
<protein>
    <submittedName>
        <fullName evidence="1">Uncharacterized protein</fullName>
    </submittedName>
</protein>
<organism evidence="1 2">
    <name type="scientific">Shuttleworthella satelles DSM 14600</name>
    <dbReference type="NCBI Taxonomy" id="626523"/>
    <lineage>
        <taxon>Bacteria</taxon>
        <taxon>Bacillati</taxon>
        <taxon>Bacillota</taxon>
        <taxon>Clostridia</taxon>
        <taxon>Lachnospirales</taxon>
        <taxon>Lachnospiraceae</taxon>
        <taxon>Shuttleworthella</taxon>
    </lineage>
</organism>
<dbReference type="HOGENOM" id="CLU_3316942_0_0_9"/>
<keyword evidence="2" id="KW-1185">Reference proteome</keyword>
<gene>
    <name evidence="1" type="ORF">GCWU000342_00092</name>
</gene>